<name>A0A4Q9JWF4_9BACT</name>
<dbReference type="EMBL" id="QPGR01000006">
    <property type="protein sequence ID" value="TBR81247.1"/>
    <property type="molecule type" value="Genomic_DNA"/>
</dbReference>
<dbReference type="PROSITE" id="PS50110">
    <property type="entry name" value="RESPONSE_REGULATORY"/>
    <property type="match status" value="1"/>
</dbReference>
<dbReference type="InterPro" id="IPR014483">
    <property type="entry name" value="Sig_transdc_resp-reg_prd"/>
</dbReference>
<dbReference type="InterPro" id="IPR001789">
    <property type="entry name" value="Sig_transdc_resp-reg_receiver"/>
</dbReference>
<comment type="caution">
    <text evidence="3">The sequence shown here is derived from an EMBL/GenBank/DDBJ whole genome shotgun (WGS) entry which is preliminary data.</text>
</comment>
<dbReference type="PIRSF" id="PIRSF016788">
    <property type="entry name" value="RR_Fis"/>
    <property type="match status" value="1"/>
</dbReference>
<evidence type="ECO:0000256" key="1">
    <source>
        <dbReference type="PROSITE-ProRule" id="PRU00169"/>
    </source>
</evidence>
<reference evidence="3 4" key="1">
    <citation type="submission" date="2018-07" db="EMBL/GenBank/DDBJ databases">
        <title>Campylobacter zealandensis sp. nov., isolated from birds and water in New Zealand.</title>
        <authorList>
            <person name="Wilkinson D.A."/>
            <person name="Biggs P.J."/>
            <person name="French N.P."/>
            <person name="Midwinter A.C."/>
        </authorList>
    </citation>
    <scope>NUCLEOTIDE SEQUENCE [LARGE SCALE GENOMIC DNA]</scope>
    <source>
        <strain evidence="3 4">B423b</strain>
    </source>
</reference>
<gene>
    <name evidence="3" type="ORF">DU473_03940</name>
</gene>
<dbReference type="AlphaFoldDB" id="A0A4Q9JWF4"/>
<accession>A0A4Q9JWF4</accession>
<protein>
    <submittedName>
        <fullName evidence="3">Response regulator</fullName>
    </submittedName>
</protein>
<dbReference type="Proteomes" id="UP000292583">
    <property type="component" value="Unassembled WGS sequence"/>
</dbReference>
<keyword evidence="4" id="KW-1185">Reference proteome</keyword>
<dbReference type="GO" id="GO:0000160">
    <property type="term" value="P:phosphorelay signal transduction system"/>
    <property type="evidence" value="ECO:0007669"/>
    <property type="project" value="InterPro"/>
</dbReference>
<dbReference type="InterPro" id="IPR011006">
    <property type="entry name" value="CheY-like_superfamily"/>
</dbReference>
<dbReference type="RefSeq" id="WP_131186553.1">
    <property type="nucleotide sequence ID" value="NZ_QPGR01000006.1"/>
</dbReference>
<comment type="caution">
    <text evidence="1">Lacks conserved residue(s) required for the propagation of feature annotation.</text>
</comment>
<feature type="domain" description="Response regulatory" evidence="2">
    <location>
        <begin position="2"/>
        <end position="107"/>
    </location>
</feature>
<dbReference type="SMART" id="SM00448">
    <property type="entry name" value="REC"/>
    <property type="match status" value="1"/>
</dbReference>
<dbReference type="Gene3D" id="3.40.50.2300">
    <property type="match status" value="1"/>
</dbReference>
<evidence type="ECO:0000313" key="3">
    <source>
        <dbReference type="EMBL" id="TBR81247.1"/>
    </source>
</evidence>
<proteinExistence type="predicted"/>
<dbReference type="SUPFAM" id="SSF52172">
    <property type="entry name" value="CheY-like"/>
    <property type="match status" value="1"/>
</dbReference>
<organism evidence="3 4">
    <name type="scientific">Campylobacter novaezeelandiae</name>
    <dbReference type="NCBI Taxonomy" id="2267891"/>
    <lineage>
        <taxon>Bacteria</taxon>
        <taxon>Pseudomonadati</taxon>
        <taxon>Campylobacterota</taxon>
        <taxon>Epsilonproteobacteria</taxon>
        <taxon>Campylobacterales</taxon>
        <taxon>Campylobacteraceae</taxon>
        <taxon>Campylobacter</taxon>
    </lineage>
</organism>
<evidence type="ECO:0000259" key="2">
    <source>
        <dbReference type="PROSITE" id="PS50110"/>
    </source>
</evidence>
<sequence length="296" mass="35209">MRVLIVENEIYLAQSISMKLSEIGYWCEIINSFDELKDEKTYDVVLLSTNTSNFINAVEKFKSSIIVLLISYISTDTVSDPLKMGASDYIQKPFMMEELLRKIKHHQDFRKLLVLNNTYESYFKSHFKNLKAVEYNYKKIKFPLILQANNQNNADFFVFNYMKKYDLIFSYVDLSELSSLEKIFKLISYNNIVYISNFQVLKNTDKERVLNFIKDKMVILHTSTTLEKPMNFDYIDLKNDEKNINNNEILTIDEYVKYIILTYQNIFPDTDLSKKLGISRKSLWEKRKKYEISKRK</sequence>
<dbReference type="OrthoDB" id="5328903at2"/>
<evidence type="ECO:0000313" key="4">
    <source>
        <dbReference type="Proteomes" id="UP000292583"/>
    </source>
</evidence>